<evidence type="ECO:0000256" key="5">
    <source>
        <dbReference type="ARBA" id="ARBA00022723"/>
    </source>
</evidence>
<comment type="similarity">
    <text evidence="2">Belongs to the thioredoxin family.</text>
</comment>
<gene>
    <name evidence="18" type="primary">trxC</name>
    <name evidence="18" type="ordered locus">Ctu_31710</name>
</gene>
<evidence type="ECO:0000256" key="8">
    <source>
        <dbReference type="ARBA" id="ARBA00022982"/>
    </source>
</evidence>
<evidence type="ECO:0000256" key="9">
    <source>
        <dbReference type="ARBA" id="ARBA00023002"/>
    </source>
</evidence>
<sequence>MFPHRFLSPATQRLAMNTVCAACQTVNRVDEERIEDGAKCGRCGHALFDGDVINATSETLDQLLKDDLPVVIDFWAPWCGPCRSFAPIFEDVAEERNGKMRFVKVNTEAEPELSARFRIRSIPTIMMFKNGQLVDMLNGAVPKAPFDTWLNEATNEAV</sequence>
<dbReference type="Pfam" id="PF21352">
    <property type="entry name" value="Zn_ribbon_Thio2"/>
    <property type="match status" value="1"/>
</dbReference>
<keyword evidence="9 18" id="KW-0560">Oxidoreductase</keyword>
<evidence type="ECO:0000256" key="7">
    <source>
        <dbReference type="ARBA" id="ARBA00022833"/>
    </source>
</evidence>
<dbReference type="InterPro" id="IPR005746">
    <property type="entry name" value="Thioredoxin"/>
</dbReference>
<evidence type="ECO:0000256" key="16">
    <source>
        <dbReference type="NCBIfam" id="TIGR01068"/>
    </source>
</evidence>
<dbReference type="Pfam" id="PF00085">
    <property type="entry name" value="Thioredoxin"/>
    <property type="match status" value="1"/>
</dbReference>
<dbReference type="Gene3D" id="3.40.30.10">
    <property type="entry name" value="Glutaredoxin"/>
    <property type="match status" value="1"/>
</dbReference>
<dbReference type="GO" id="GO:0047134">
    <property type="term" value="F:protein-disulfide reductase [NAD(P)H] activity"/>
    <property type="evidence" value="ECO:0007669"/>
    <property type="project" value="UniProtKB-EC"/>
</dbReference>
<reference evidence="19" key="2">
    <citation type="journal article" date="2011" name="J. Bacteriol.">
        <title>Complete genome sequence of Cronobacter turicensis LMG 23827, a food-borne pathogen causing deaths in neonates.</title>
        <authorList>
            <person name="Stephan R."/>
            <person name="Lehner A."/>
            <person name="Tischler P."/>
            <person name="Rattei T."/>
        </authorList>
    </citation>
    <scope>NUCLEOTIDE SEQUENCE [LARGE SCALE GENOMIC DNA]</scope>
    <source>
        <strain evidence="19">DSM 18703 / CCUG 55852 / LMG 23827 / z3032</strain>
    </source>
</reference>
<organism evidence="18 19">
    <name type="scientific">Cronobacter turicensis (strain DSM 18703 / CCUG 55852 / LMG 23827 / z3032)</name>
    <dbReference type="NCBI Taxonomy" id="693216"/>
    <lineage>
        <taxon>Bacteria</taxon>
        <taxon>Pseudomonadati</taxon>
        <taxon>Pseudomonadota</taxon>
        <taxon>Gammaproteobacteria</taxon>
        <taxon>Enterobacterales</taxon>
        <taxon>Enterobacteriaceae</taxon>
        <taxon>Cronobacter</taxon>
    </lineage>
</organism>
<keyword evidence="4" id="KW-0963">Cytoplasm</keyword>
<keyword evidence="11" id="KW-1015">Disulfide bond</keyword>
<evidence type="ECO:0000256" key="14">
    <source>
        <dbReference type="ARBA" id="ARBA00047804"/>
    </source>
</evidence>
<comment type="function">
    <text evidence="15">Efficient electron donor for the essential enzyme ribonucleotide reductase. Is also able to reduce the interchain disulfide bridges of insulin.</text>
</comment>
<reference evidence="18 19" key="1">
    <citation type="journal article" date="2010" name="J. Bacteriol.">
        <title>Complete Genome Sequence of Cronobacter turicensis LMG 23827, a foodborne pathogen causing deaths in neonates.</title>
        <authorList>
            <person name="Stephan R."/>
            <person name="Lehner A."/>
            <person name="Tischler P."/>
            <person name="Rattei T."/>
        </authorList>
    </citation>
    <scope>NUCLEOTIDE SEQUENCE [LARGE SCALE GENOMIC DNA]</scope>
    <source>
        <strain evidence="19">DSM 18703 / CCUG 55852 / LMG 23827 / z3032</strain>
    </source>
</reference>
<comment type="catalytic activity">
    <reaction evidence="14">
        <text>[protein]-dithiol + NADP(+) = [protein]-disulfide + NADPH + H(+)</text>
        <dbReference type="Rhea" id="RHEA:18753"/>
        <dbReference type="Rhea" id="RHEA-COMP:10593"/>
        <dbReference type="Rhea" id="RHEA-COMP:10594"/>
        <dbReference type="ChEBI" id="CHEBI:15378"/>
        <dbReference type="ChEBI" id="CHEBI:29950"/>
        <dbReference type="ChEBI" id="CHEBI:50058"/>
        <dbReference type="ChEBI" id="CHEBI:57783"/>
        <dbReference type="ChEBI" id="CHEBI:58349"/>
        <dbReference type="EC" id="1.8.1.8"/>
    </reaction>
</comment>
<keyword evidence="3" id="KW-0813">Transport</keyword>
<comment type="subcellular location">
    <subcellularLocation>
        <location evidence="1">Cytoplasm</location>
    </subcellularLocation>
</comment>
<evidence type="ECO:0000256" key="6">
    <source>
        <dbReference type="ARBA" id="ARBA00022771"/>
    </source>
</evidence>
<dbReference type="NCBIfam" id="TIGR01068">
    <property type="entry name" value="thioredoxin"/>
    <property type="match status" value="1"/>
</dbReference>
<dbReference type="InterPro" id="IPR013766">
    <property type="entry name" value="Thioredoxin_domain"/>
</dbReference>
<dbReference type="GO" id="GO:0008270">
    <property type="term" value="F:zinc ion binding"/>
    <property type="evidence" value="ECO:0007669"/>
    <property type="project" value="UniProtKB-KW"/>
</dbReference>
<dbReference type="InterPro" id="IPR036249">
    <property type="entry name" value="Thioredoxin-like_sf"/>
</dbReference>
<dbReference type="CDD" id="cd02947">
    <property type="entry name" value="TRX_family"/>
    <property type="match status" value="1"/>
</dbReference>
<evidence type="ECO:0000256" key="4">
    <source>
        <dbReference type="ARBA" id="ARBA00022490"/>
    </source>
</evidence>
<comment type="catalytic activity">
    <reaction evidence="13">
        <text>[protein]-dithiol + NAD(+) = [protein]-disulfide + NADH + H(+)</text>
        <dbReference type="Rhea" id="RHEA:18749"/>
        <dbReference type="Rhea" id="RHEA-COMP:10593"/>
        <dbReference type="Rhea" id="RHEA-COMP:10594"/>
        <dbReference type="ChEBI" id="CHEBI:15378"/>
        <dbReference type="ChEBI" id="CHEBI:29950"/>
        <dbReference type="ChEBI" id="CHEBI:50058"/>
        <dbReference type="ChEBI" id="CHEBI:57540"/>
        <dbReference type="ChEBI" id="CHEBI:57945"/>
        <dbReference type="EC" id="1.8.1.8"/>
    </reaction>
</comment>
<dbReference type="AlphaFoldDB" id="C9XY89"/>
<keyword evidence="19" id="KW-1185">Reference proteome</keyword>
<evidence type="ECO:0000256" key="1">
    <source>
        <dbReference type="ARBA" id="ARBA00004496"/>
    </source>
</evidence>
<dbReference type="Gene3D" id="2.30.30.380">
    <property type="entry name" value="Zn-finger domain of Sec23/24"/>
    <property type="match status" value="1"/>
</dbReference>
<name>C9XY89_CROTZ</name>
<keyword evidence="10" id="KW-0520">NAD</keyword>
<evidence type="ECO:0000256" key="13">
    <source>
        <dbReference type="ARBA" id="ARBA00047388"/>
    </source>
</evidence>
<evidence type="ECO:0000256" key="11">
    <source>
        <dbReference type="ARBA" id="ARBA00023157"/>
    </source>
</evidence>
<dbReference type="PATRIC" id="fig|693216.3.peg.3002"/>
<dbReference type="PRINTS" id="PR00421">
    <property type="entry name" value="THIOREDOXIN"/>
</dbReference>
<proteinExistence type="inferred from homology"/>
<dbReference type="KEGG" id="ctu:CTU_31710"/>
<feature type="domain" description="Thioredoxin" evidence="17">
    <location>
        <begin position="20"/>
        <end position="155"/>
    </location>
</feature>
<dbReference type="HOGENOM" id="CLU_090389_10_0_6"/>
<keyword evidence="7" id="KW-0862">Zinc</keyword>
<evidence type="ECO:0000256" key="2">
    <source>
        <dbReference type="ARBA" id="ARBA00008987"/>
    </source>
</evidence>
<dbReference type="PANTHER" id="PTHR45663:SF40">
    <property type="entry name" value="THIOREDOXIN 2"/>
    <property type="match status" value="1"/>
</dbReference>
<dbReference type="InterPro" id="IPR017937">
    <property type="entry name" value="Thioredoxin_CS"/>
</dbReference>
<evidence type="ECO:0000259" key="17">
    <source>
        <dbReference type="PROSITE" id="PS51352"/>
    </source>
</evidence>
<dbReference type="PROSITE" id="PS51352">
    <property type="entry name" value="THIOREDOXIN_2"/>
    <property type="match status" value="1"/>
</dbReference>
<dbReference type="PROSITE" id="PS00194">
    <property type="entry name" value="THIOREDOXIN_1"/>
    <property type="match status" value="1"/>
</dbReference>
<dbReference type="NCBIfam" id="NF008229">
    <property type="entry name" value="PRK10996.1"/>
    <property type="match status" value="1"/>
</dbReference>
<evidence type="ECO:0000256" key="10">
    <source>
        <dbReference type="ARBA" id="ARBA00023027"/>
    </source>
</evidence>
<evidence type="ECO:0000256" key="3">
    <source>
        <dbReference type="ARBA" id="ARBA00022448"/>
    </source>
</evidence>
<dbReference type="EMBL" id="FN543093">
    <property type="protein sequence ID" value="CBA32951.1"/>
    <property type="molecule type" value="Genomic_DNA"/>
</dbReference>
<evidence type="ECO:0000313" key="19">
    <source>
        <dbReference type="Proteomes" id="UP000002069"/>
    </source>
</evidence>
<protein>
    <recommendedName>
        <fullName evidence="16">Thioredoxin</fullName>
    </recommendedName>
</protein>
<evidence type="ECO:0000313" key="18">
    <source>
        <dbReference type="EMBL" id="CBA32951.1"/>
    </source>
</evidence>
<dbReference type="SUPFAM" id="SSF52833">
    <property type="entry name" value="Thioredoxin-like"/>
    <property type="match status" value="1"/>
</dbReference>
<evidence type="ECO:0000256" key="15">
    <source>
        <dbReference type="ARBA" id="ARBA00059366"/>
    </source>
</evidence>
<dbReference type="PANTHER" id="PTHR45663">
    <property type="entry name" value="GEO12009P1"/>
    <property type="match status" value="1"/>
</dbReference>
<keyword evidence="6" id="KW-0863">Zinc-finger</keyword>
<keyword evidence="8" id="KW-0249">Electron transport</keyword>
<evidence type="ECO:0000256" key="12">
    <source>
        <dbReference type="ARBA" id="ARBA00023284"/>
    </source>
</evidence>
<accession>C9XY89</accession>
<dbReference type="FunFam" id="3.40.30.10:FF:000001">
    <property type="entry name" value="Thioredoxin"/>
    <property type="match status" value="1"/>
</dbReference>
<keyword evidence="5" id="KW-0479">Metal-binding</keyword>
<dbReference type="Proteomes" id="UP000002069">
    <property type="component" value="Chromosome"/>
</dbReference>
<dbReference type="InterPro" id="IPR049299">
    <property type="entry name" value="Thio2_N"/>
</dbReference>
<dbReference type="GO" id="GO:0005829">
    <property type="term" value="C:cytosol"/>
    <property type="evidence" value="ECO:0007669"/>
    <property type="project" value="TreeGrafter"/>
</dbReference>
<keyword evidence="12" id="KW-0676">Redox-active center</keyword>
<dbReference type="FunFam" id="2.30.30.380:FF:000002">
    <property type="entry name" value="Thioredoxin"/>
    <property type="match status" value="1"/>
</dbReference>